<keyword evidence="2" id="KW-1133">Transmembrane helix</keyword>
<keyword evidence="2" id="KW-0812">Transmembrane</keyword>
<gene>
    <name evidence="3" type="ORF">VP01_515g5</name>
</gene>
<dbReference type="EMBL" id="LAVV01010342">
    <property type="protein sequence ID" value="KNZ49189.1"/>
    <property type="molecule type" value="Genomic_DNA"/>
</dbReference>
<organism evidence="3 4">
    <name type="scientific">Puccinia sorghi</name>
    <dbReference type="NCBI Taxonomy" id="27349"/>
    <lineage>
        <taxon>Eukaryota</taxon>
        <taxon>Fungi</taxon>
        <taxon>Dikarya</taxon>
        <taxon>Basidiomycota</taxon>
        <taxon>Pucciniomycotina</taxon>
        <taxon>Pucciniomycetes</taxon>
        <taxon>Pucciniales</taxon>
        <taxon>Pucciniaceae</taxon>
        <taxon>Puccinia</taxon>
    </lineage>
</organism>
<keyword evidence="4" id="KW-1185">Reference proteome</keyword>
<protein>
    <submittedName>
        <fullName evidence="3">Uncharacterized protein</fullName>
    </submittedName>
</protein>
<comment type="caution">
    <text evidence="3">The sequence shown here is derived from an EMBL/GenBank/DDBJ whole genome shotgun (WGS) entry which is preliminary data.</text>
</comment>
<dbReference type="AlphaFoldDB" id="A0A0L6UKY5"/>
<feature type="region of interest" description="Disordered" evidence="1">
    <location>
        <begin position="291"/>
        <end position="324"/>
    </location>
</feature>
<evidence type="ECO:0000313" key="3">
    <source>
        <dbReference type="EMBL" id="KNZ49189.1"/>
    </source>
</evidence>
<reference evidence="3 4" key="1">
    <citation type="submission" date="2015-08" db="EMBL/GenBank/DDBJ databases">
        <title>Next Generation Sequencing and Analysis of the Genome of Puccinia sorghi L Schw, the Causal Agent of Maize Common Rust.</title>
        <authorList>
            <person name="Rochi L."/>
            <person name="Burguener G."/>
            <person name="Darino M."/>
            <person name="Turjanski A."/>
            <person name="Kreff E."/>
            <person name="Dieguez M.J."/>
            <person name="Sacco F."/>
        </authorList>
    </citation>
    <scope>NUCLEOTIDE SEQUENCE [LARGE SCALE GENOMIC DNA]</scope>
    <source>
        <strain evidence="3 4">RO10H11247</strain>
    </source>
</reference>
<accession>A0A0L6UKY5</accession>
<feature type="transmembrane region" description="Helical" evidence="2">
    <location>
        <begin position="879"/>
        <end position="901"/>
    </location>
</feature>
<keyword evidence="2" id="KW-0472">Membrane</keyword>
<feature type="transmembrane region" description="Helical" evidence="2">
    <location>
        <begin position="907"/>
        <end position="923"/>
    </location>
</feature>
<sequence>MGWNCKEVGDNSTEWPGTETKCVKIQRNVLQCVAKQRKGLALAGRHVNSKEWPGTARKSVEFQRNGLALQGSLWKLKTMAWQQCFRIQRKGMVLQGSGWKFKEIALPGSAWDLKGMAWHRKAVCVVHANWKTWPITARQWNSKEWRQCIKIQSNVGTVRQCVAIKSNVLELQGSAWKYKLWSGTARKCMKIKRKGLVLQGNVEVKSNGLEGFQGMENQSNGLEQAGQWVEIQGDGLELQGHVWQFKEMSWYWKELSYISKEWYGTVRQCMEIQRNGMALQALHGNLKNLPFKESNCKQNQTKKKEEEEEEHQENDHNEMKKRTNHTTSLNRKYMRSYLNEKVFLKGNEAGKRRHTLLRSEHYVVKDLFVDSSSSREQGSLSAVHTSRGDDRLESVRRGQSIRDLLVLSYLLVVSTRKLENKGAAAASTRDNLKGARLSVSRKREWPGTERQCVAMKRNHLELQGRSVWKLKAMGWKCVAIHSNDLAWKTKAMAWNRQVWVEIQGDGLELQGSVWKFKGMSWYWKEVSYISKEWYGTVRKCMEIQRNEMELQISMCKFKGMNWHCQAVHGNLKDLPFKESKCVTIKRNGLVPTISRWQIKGMAWNCKACMKIQIIQRNGLALPGSALKFKGMAWSRQAVSKFHEAGQYIEEKRKIQQALGEIKIYQNQPRKKVGFLMIRSDEVADIIFNLHFFSFPGSFFNLSCLFIVGQRFLSILSSCAVEQIFSPPSDVYPSGVVSQSSTEPHIFKKSHTHHPPPPVNWRPWIHHANWPSPMTTQTLNIPGSAVPPYNFQIIALLLTPVSEPSIEQTAPPDTILGKIFLKFFCSISNRKNSIASHWATLCCCKLAHFSVSFTQKTGPVLPCQGFWEGWYVLEEPSYPFVLASAYYGFWILAYLFFSVGIVTAPKEGFFLSFSISFFSFLLHLRPSTQAPFPRCISSCPHQKYNLTYCCPKSLSILFSTFFGNYNLNPQSLNLSHLPSLRFGRTIQILMSETKGTTHIRLTSVNTSLRSIPCAVPSPPLCSQLLPRSAATSLPSLLLPLMQQLSPRTPCCHLTAPNRYRRHLKVISTSLHRLIAPNRSTPHNFHCHHLIINNTTHHHFNNINQSTLLDPLISQQHQSNNSASSSVHLYRIQEGC</sequence>
<evidence type="ECO:0000313" key="4">
    <source>
        <dbReference type="Proteomes" id="UP000037035"/>
    </source>
</evidence>
<dbReference type="VEuPathDB" id="FungiDB:VP01_515g5"/>
<dbReference type="Proteomes" id="UP000037035">
    <property type="component" value="Unassembled WGS sequence"/>
</dbReference>
<name>A0A0L6UKY5_9BASI</name>
<proteinExistence type="predicted"/>
<evidence type="ECO:0000256" key="1">
    <source>
        <dbReference type="SAM" id="MobiDB-lite"/>
    </source>
</evidence>
<evidence type="ECO:0000256" key="2">
    <source>
        <dbReference type="SAM" id="Phobius"/>
    </source>
</evidence>